<evidence type="ECO:0000313" key="3">
    <source>
        <dbReference type="EMBL" id="RVX05182.1"/>
    </source>
</evidence>
<dbReference type="Proteomes" id="UP000288805">
    <property type="component" value="Unassembled WGS sequence"/>
</dbReference>
<accession>A0A438J891</accession>
<dbReference type="GO" id="GO:0003824">
    <property type="term" value="F:catalytic activity"/>
    <property type="evidence" value="ECO:0007669"/>
    <property type="project" value="UniProtKB-KW"/>
</dbReference>
<sequence length="258" mass="29244">MGGVAMLLLIGEVVRILFSKEMVMKLNLEVLPHLKPYGVAWFKKGDVLEDQQDVSNEAKTLLEVVEVFPIGLPSGLPPKRSIQHYIDLYQEPAYQTCHIRECLQKNMKNFKTSGRVVAEGTYKGINESICSSSTINSKERCTILAPITDCMNKGRFQWSEQAEESFQKIKEMLSSAPVLVLPDFKRVFEVEGDACRIGMGANVLSQEDHEALKHLNNQQKLSKRHAHWVSYLQLFTFVMKHEFGASNKGAEPTYCKDF</sequence>
<feature type="domain" description="Reverse transcriptase/retrotransposon-derived protein RNase H-like" evidence="2">
    <location>
        <begin position="158"/>
        <end position="211"/>
    </location>
</feature>
<reference evidence="3 4" key="1">
    <citation type="journal article" date="2018" name="PLoS Genet.">
        <title>Population sequencing reveals clonal diversity and ancestral inbreeding in the grapevine cultivar Chardonnay.</title>
        <authorList>
            <person name="Roach M.J."/>
            <person name="Johnson D.L."/>
            <person name="Bohlmann J."/>
            <person name="van Vuuren H.J."/>
            <person name="Jones S.J."/>
            <person name="Pretorius I.S."/>
            <person name="Schmidt S.A."/>
            <person name="Borneman A.R."/>
        </authorList>
    </citation>
    <scope>NUCLEOTIDE SEQUENCE [LARGE SCALE GENOMIC DNA]</scope>
    <source>
        <strain evidence="4">cv. Chardonnay</strain>
        <tissue evidence="3">Leaf</tissue>
    </source>
</reference>
<keyword evidence="1" id="KW-0511">Multifunctional enzyme</keyword>
<gene>
    <name evidence="3" type="ORF">CK203_020212</name>
</gene>
<dbReference type="InterPro" id="IPR041577">
    <property type="entry name" value="RT_RNaseH_2"/>
</dbReference>
<dbReference type="AlphaFoldDB" id="A0A438J891"/>
<dbReference type="PANTHER" id="PTHR37984">
    <property type="entry name" value="PROTEIN CBG26694"/>
    <property type="match status" value="1"/>
</dbReference>
<protein>
    <recommendedName>
        <fullName evidence="2">Reverse transcriptase/retrotransposon-derived protein RNase H-like domain-containing protein</fullName>
    </recommendedName>
</protein>
<comment type="caution">
    <text evidence="3">The sequence shown here is derived from an EMBL/GenBank/DDBJ whole genome shotgun (WGS) entry which is preliminary data.</text>
</comment>
<dbReference type="Pfam" id="PF17919">
    <property type="entry name" value="RT_RNaseH_2"/>
    <property type="match status" value="1"/>
</dbReference>
<dbReference type="PANTHER" id="PTHR37984:SF5">
    <property type="entry name" value="PROTEIN NYNRIN-LIKE"/>
    <property type="match status" value="1"/>
</dbReference>
<dbReference type="Gene3D" id="3.30.70.270">
    <property type="match status" value="1"/>
</dbReference>
<proteinExistence type="predicted"/>
<name>A0A438J891_VITVI</name>
<organism evidence="3 4">
    <name type="scientific">Vitis vinifera</name>
    <name type="common">Grape</name>
    <dbReference type="NCBI Taxonomy" id="29760"/>
    <lineage>
        <taxon>Eukaryota</taxon>
        <taxon>Viridiplantae</taxon>
        <taxon>Streptophyta</taxon>
        <taxon>Embryophyta</taxon>
        <taxon>Tracheophyta</taxon>
        <taxon>Spermatophyta</taxon>
        <taxon>Magnoliopsida</taxon>
        <taxon>eudicotyledons</taxon>
        <taxon>Gunneridae</taxon>
        <taxon>Pentapetalae</taxon>
        <taxon>rosids</taxon>
        <taxon>Vitales</taxon>
        <taxon>Vitaceae</taxon>
        <taxon>Viteae</taxon>
        <taxon>Vitis</taxon>
    </lineage>
</organism>
<dbReference type="SUPFAM" id="SSF56672">
    <property type="entry name" value="DNA/RNA polymerases"/>
    <property type="match status" value="1"/>
</dbReference>
<evidence type="ECO:0000313" key="4">
    <source>
        <dbReference type="Proteomes" id="UP000288805"/>
    </source>
</evidence>
<evidence type="ECO:0000259" key="2">
    <source>
        <dbReference type="Pfam" id="PF17919"/>
    </source>
</evidence>
<evidence type="ECO:0000256" key="1">
    <source>
        <dbReference type="ARBA" id="ARBA00023268"/>
    </source>
</evidence>
<dbReference type="InterPro" id="IPR043128">
    <property type="entry name" value="Rev_trsase/Diguanyl_cyclase"/>
</dbReference>
<dbReference type="InterPro" id="IPR043502">
    <property type="entry name" value="DNA/RNA_pol_sf"/>
</dbReference>
<dbReference type="EMBL" id="QGNW01000057">
    <property type="protein sequence ID" value="RVX05182.1"/>
    <property type="molecule type" value="Genomic_DNA"/>
</dbReference>
<dbReference type="InterPro" id="IPR050951">
    <property type="entry name" value="Retrovirus_Pol_polyprotein"/>
</dbReference>